<proteinExistence type="predicted"/>
<evidence type="ECO:0000313" key="3">
    <source>
        <dbReference type="Proteomes" id="UP000324222"/>
    </source>
</evidence>
<feature type="region of interest" description="Disordered" evidence="1">
    <location>
        <begin position="1"/>
        <end position="23"/>
    </location>
</feature>
<dbReference type="Proteomes" id="UP000324222">
    <property type="component" value="Unassembled WGS sequence"/>
</dbReference>
<accession>A0A5B7E7U1</accession>
<dbReference type="AlphaFoldDB" id="A0A5B7E7U1"/>
<protein>
    <submittedName>
        <fullName evidence="2">Uncharacterized protein</fullName>
    </submittedName>
</protein>
<comment type="caution">
    <text evidence="2">The sequence shown here is derived from an EMBL/GenBank/DDBJ whole genome shotgun (WGS) entry which is preliminary data.</text>
</comment>
<dbReference type="EMBL" id="VSRR010002042">
    <property type="protein sequence ID" value="MPC29253.1"/>
    <property type="molecule type" value="Genomic_DNA"/>
</dbReference>
<gene>
    <name evidence="2" type="ORF">E2C01_022477</name>
</gene>
<evidence type="ECO:0000313" key="2">
    <source>
        <dbReference type="EMBL" id="MPC29253.1"/>
    </source>
</evidence>
<reference evidence="2 3" key="1">
    <citation type="submission" date="2019-05" db="EMBL/GenBank/DDBJ databases">
        <title>Another draft genome of Portunus trituberculatus and its Hox gene families provides insights of decapod evolution.</title>
        <authorList>
            <person name="Jeong J.-H."/>
            <person name="Song I."/>
            <person name="Kim S."/>
            <person name="Choi T."/>
            <person name="Kim D."/>
            <person name="Ryu S."/>
            <person name="Kim W."/>
        </authorList>
    </citation>
    <scope>NUCLEOTIDE SEQUENCE [LARGE SCALE GENOMIC DNA]</scope>
    <source>
        <tissue evidence="2">Muscle</tissue>
    </source>
</reference>
<sequence length="95" mass="10334">MQTVLVSRGREGRTNTTEGEGDVTKGLSQQWKVDYVRRCHGGCHLAGHGGAQRAAGWLRSCTEASGEHYDDARSATIPNLQLRHDYSTAVPTVPL</sequence>
<evidence type="ECO:0000256" key="1">
    <source>
        <dbReference type="SAM" id="MobiDB-lite"/>
    </source>
</evidence>
<keyword evidence="3" id="KW-1185">Reference proteome</keyword>
<name>A0A5B7E7U1_PORTR</name>
<organism evidence="2 3">
    <name type="scientific">Portunus trituberculatus</name>
    <name type="common">Swimming crab</name>
    <name type="synonym">Neptunus trituberculatus</name>
    <dbReference type="NCBI Taxonomy" id="210409"/>
    <lineage>
        <taxon>Eukaryota</taxon>
        <taxon>Metazoa</taxon>
        <taxon>Ecdysozoa</taxon>
        <taxon>Arthropoda</taxon>
        <taxon>Crustacea</taxon>
        <taxon>Multicrustacea</taxon>
        <taxon>Malacostraca</taxon>
        <taxon>Eumalacostraca</taxon>
        <taxon>Eucarida</taxon>
        <taxon>Decapoda</taxon>
        <taxon>Pleocyemata</taxon>
        <taxon>Brachyura</taxon>
        <taxon>Eubrachyura</taxon>
        <taxon>Portunoidea</taxon>
        <taxon>Portunidae</taxon>
        <taxon>Portuninae</taxon>
        <taxon>Portunus</taxon>
    </lineage>
</organism>